<keyword evidence="4" id="KW-0597">Phosphoprotein</keyword>
<dbReference type="FunFam" id="3.30.565.10:FF:000006">
    <property type="entry name" value="Sensor histidine kinase WalK"/>
    <property type="match status" value="1"/>
</dbReference>
<accession>A0A849KAI2</accession>
<evidence type="ECO:0000259" key="9">
    <source>
        <dbReference type="PROSITE" id="PS50109"/>
    </source>
</evidence>
<evidence type="ECO:0000256" key="6">
    <source>
        <dbReference type="ARBA" id="ARBA00022777"/>
    </source>
</evidence>
<dbReference type="InterPro" id="IPR036890">
    <property type="entry name" value="HATPase_C_sf"/>
</dbReference>
<protein>
    <recommendedName>
        <fullName evidence="3">histidine kinase</fullName>
        <ecNumber evidence="3">2.7.13.3</ecNumber>
    </recommendedName>
</protein>
<dbReference type="InterPro" id="IPR003594">
    <property type="entry name" value="HATPase_dom"/>
</dbReference>
<comment type="caution">
    <text evidence="10">The sequence shown here is derived from an EMBL/GenBank/DDBJ whole genome shotgun (WGS) entry which is preliminary data.</text>
</comment>
<dbReference type="AlphaFoldDB" id="A0A849KAI2"/>
<dbReference type="EMBL" id="JABFCS010000001">
    <property type="protein sequence ID" value="NNU44450.1"/>
    <property type="molecule type" value="Genomic_DNA"/>
</dbReference>
<dbReference type="Pfam" id="PF00512">
    <property type="entry name" value="HisKA"/>
    <property type="match status" value="1"/>
</dbReference>
<gene>
    <name evidence="10" type="ORF">HK415_16655</name>
</gene>
<organism evidence="10 11">
    <name type="scientific">Ramlibacter montanisoli</name>
    <dbReference type="NCBI Taxonomy" id="2732512"/>
    <lineage>
        <taxon>Bacteria</taxon>
        <taxon>Pseudomonadati</taxon>
        <taxon>Pseudomonadota</taxon>
        <taxon>Betaproteobacteria</taxon>
        <taxon>Burkholderiales</taxon>
        <taxon>Comamonadaceae</taxon>
        <taxon>Ramlibacter</taxon>
    </lineage>
</organism>
<reference evidence="10 11" key="2">
    <citation type="submission" date="2020-06" db="EMBL/GenBank/DDBJ databases">
        <title>Ramlibacter rhizophilus sp. nov., isolated from rhizosphere soil of national flower Mugunghwa from South Korea.</title>
        <authorList>
            <person name="Zheng-Fei Y."/>
            <person name="Huan T."/>
        </authorList>
    </citation>
    <scope>NUCLEOTIDE SEQUENCE [LARGE SCALE GENOMIC DNA]</scope>
    <source>
        <strain evidence="10 11">B156</strain>
    </source>
</reference>
<dbReference type="CDD" id="cd00082">
    <property type="entry name" value="HisKA"/>
    <property type="match status" value="1"/>
</dbReference>
<dbReference type="InterPro" id="IPR005467">
    <property type="entry name" value="His_kinase_dom"/>
</dbReference>
<comment type="subcellular location">
    <subcellularLocation>
        <location evidence="2">Cell inner membrane</location>
        <topology evidence="2">Multi-pass membrane protein</topology>
    </subcellularLocation>
</comment>
<proteinExistence type="predicted"/>
<evidence type="ECO:0000256" key="1">
    <source>
        <dbReference type="ARBA" id="ARBA00000085"/>
    </source>
</evidence>
<dbReference type="EC" id="2.7.13.3" evidence="3"/>
<feature type="coiled-coil region" evidence="8">
    <location>
        <begin position="107"/>
        <end position="134"/>
    </location>
</feature>
<dbReference type="Proteomes" id="UP000552954">
    <property type="component" value="Unassembled WGS sequence"/>
</dbReference>
<evidence type="ECO:0000313" key="11">
    <source>
        <dbReference type="Proteomes" id="UP000552954"/>
    </source>
</evidence>
<dbReference type="InterPro" id="IPR036097">
    <property type="entry name" value="HisK_dim/P_sf"/>
</dbReference>
<dbReference type="PANTHER" id="PTHR43711:SF1">
    <property type="entry name" value="HISTIDINE KINASE 1"/>
    <property type="match status" value="1"/>
</dbReference>
<dbReference type="SUPFAM" id="SSF55874">
    <property type="entry name" value="ATPase domain of HSP90 chaperone/DNA topoisomerase II/histidine kinase"/>
    <property type="match status" value="1"/>
</dbReference>
<dbReference type="SMART" id="SM00387">
    <property type="entry name" value="HATPase_c"/>
    <property type="match status" value="1"/>
</dbReference>
<evidence type="ECO:0000313" key="10">
    <source>
        <dbReference type="EMBL" id="NNU44450.1"/>
    </source>
</evidence>
<dbReference type="GO" id="GO:0000155">
    <property type="term" value="F:phosphorelay sensor kinase activity"/>
    <property type="evidence" value="ECO:0007669"/>
    <property type="project" value="InterPro"/>
</dbReference>
<dbReference type="PROSITE" id="PS50109">
    <property type="entry name" value="HIS_KIN"/>
    <property type="match status" value="1"/>
</dbReference>
<evidence type="ECO:0000256" key="2">
    <source>
        <dbReference type="ARBA" id="ARBA00004429"/>
    </source>
</evidence>
<sequence>MAFAMDGLPAAGRRQRLVALIADRGPGFADLPGVLAGRASRRDGRAAMGIAGSTRLVDRLAIEAPATGGTLVRLEMELPASARALDAERLRQFAVTLAADAKPESALDEVVQQNRELLRIHQELRDKQAELEKADTHKNQFLVTVAHELRNPLSTLQMSLDILRKHTGMSPADVARRHDVMHRQTRQLAKLVEDLLDAAQVSQGKVVLQKQPAELNELISEALEMNEGVIAAKEHRVTLQLCEVPLWVDADPSRLKQVICNLVQNSARYTSPRGDIAVRVRREETLAVIEVRDNGIGISAQDMPNIFGMFVQGDRTRESNEGGLGVGLSLVRRLVQGHGGTVVASSDGVNRGSQFTVSLPLAAAPP</sequence>
<dbReference type="RefSeq" id="WP_171561208.1">
    <property type="nucleotide sequence ID" value="NZ_JABFCS010000001.1"/>
</dbReference>
<name>A0A849KAI2_9BURK</name>
<comment type="catalytic activity">
    <reaction evidence="1">
        <text>ATP + protein L-histidine = ADP + protein N-phospho-L-histidine.</text>
        <dbReference type="EC" id="2.7.13.3"/>
    </reaction>
</comment>
<dbReference type="InterPro" id="IPR050736">
    <property type="entry name" value="Sensor_HK_Regulatory"/>
</dbReference>
<keyword evidence="11" id="KW-1185">Reference proteome</keyword>
<reference evidence="10 11" key="1">
    <citation type="submission" date="2020-05" db="EMBL/GenBank/DDBJ databases">
        <authorList>
            <person name="Khan S.A."/>
            <person name="Jeon C.O."/>
            <person name="Chun B.H."/>
        </authorList>
    </citation>
    <scope>NUCLEOTIDE SEQUENCE [LARGE SCALE GENOMIC DNA]</scope>
    <source>
        <strain evidence="10 11">B156</strain>
    </source>
</reference>
<dbReference type="PANTHER" id="PTHR43711">
    <property type="entry name" value="TWO-COMPONENT HISTIDINE KINASE"/>
    <property type="match status" value="1"/>
</dbReference>
<dbReference type="CDD" id="cd00075">
    <property type="entry name" value="HATPase"/>
    <property type="match status" value="1"/>
</dbReference>
<keyword evidence="6 10" id="KW-0418">Kinase</keyword>
<dbReference type="InterPro" id="IPR004358">
    <property type="entry name" value="Sig_transdc_His_kin-like_C"/>
</dbReference>
<evidence type="ECO:0000256" key="4">
    <source>
        <dbReference type="ARBA" id="ARBA00022553"/>
    </source>
</evidence>
<dbReference type="Gene3D" id="3.30.565.10">
    <property type="entry name" value="Histidine kinase-like ATPase, C-terminal domain"/>
    <property type="match status" value="1"/>
</dbReference>
<evidence type="ECO:0000256" key="8">
    <source>
        <dbReference type="SAM" id="Coils"/>
    </source>
</evidence>
<evidence type="ECO:0000256" key="7">
    <source>
        <dbReference type="ARBA" id="ARBA00023012"/>
    </source>
</evidence>
<keyword evidence="7" id="KW-0902">Two-component regulatory system</keyword>
<dbReference type="SUPFAM" id="SSF47384">
    <property type="entry name" value="Homodimeric domain of signal transducing histidine kinase"/>
    <property type="match status" value="1"/>
</dbReference>
<evidence type="ECO:0000256" key="3">
    <source>
        <dbReference type="ARBA" id="ARBA00012438"/>
    </source>
</evidence>
<dbReference type="GO" id="GO:0005886">
    <property type="term" value="C:plasma membrane"/>
    <property type="evidence" value="ECO:0007669"/>
    <property type="project" value="UniProtKB-SubCell"/>
</dbReference>
<keyword evidence="5" id="KW-0808">Transferase</keyword>
<dbReference type="Pfam" id="PF02518">
    <property type="entry name" value="HATPase_c"/>
    <property type="match status" value="1"/>
</dbReference>
<dbReference type="SMART" id="SM00388">
    <property type="entry name" value="HisKA"/>
    <property type="match status" value="1"/>
</dbReference>
<evidence type="ECO:0000256" key="5">
    <source>
        <dbReference type="ARBA" id="ARBA00022679"/>
    </source>
</evidence>
<keyword evidence="8" id="KW-0175">Coiled coil</keyword>
<feature type="domain" description="Histidine kinase" evidence="9">
    <location>
        <begin position="144"/>
        <end position="363"/>
    </location>
</feature>
<dbReference type="PRINTS" id="PR00344">
    <property type="entry name" value="BCTRLSENSOR"/>
</dbReference>
<dbReference type="Gene3D" id="1.10.287.130">
    <property type="match status" value="1"/>
</dbReference>
<dbReference type="InterPro" id="IPR003661">
    <property type="entry name" value="HisK_dim/P_dom"/>
</dbReference>